<keyword evidence="2" id="KW-1185">Reference proteome</keyword>
<sequence>MSERKEGWERQAKELLKHFEQLLMVRQSMFCSPFIHHQHRLEIEKDILSKATTDPIAKEIGMEEDLKEIFQRDKHCAEKWNSDGRKNGKLMWIYISKRKIQCSLMPFMARLQENALGRPPDVKS</sequence>
<proteinExistence type="predicted"/>
<evidence type="ECO:0000313" key="2">
    <source>
        <dbReference type="Proteomes" id="UP000314986"/>
    </source>
</evidence>
<reference evidence="1" key="5">
    <citation type="submission" date="2025-09" db="UniProtKB">
        <authorList>
            <consortium name="Ensembl"/>
        </authorList>
    </citation>
    <scope>IDENTIFICATION</scope>
</reference>
<reference evidence="1" key="4">
    <citation type="submission" date="2025-08" db="UniProtKB">
        <authorList>
            <consortium name="Ensembl"/>
        </authorList>
    </citation>
    <scope>IDENTIFICATION</scope>
</reference>
<accession>A0A4W3IZE8</accession>
<protein>
    <submittedName>
        <fullName evidence="1">Uncharacterized protein</fullName>
    </submittedName>
</protein>
<dbReference type="PANTHER" id="PTHR31958:SF2">
    <property type="entry name" value="COILED-COIL DOMAIN-CONTAINING PROTEIN 127"/>
    <property type="match status" value="1"/>
</dbReference>
<dbReference type="InterPro" id="IPR034607">
    <property type="entry name" value="CCDC127"/>
</dbReference>
<reference evidence="2" key="3">
    <citation type="journal article" date="2014" name="Nature">
        <title>Elephant shark genome provides unique insights into gnathostome evolution.</title>
        <authorList>
            <consortium name="International Elephant Shark Genome Sequencing Consortium"/>
            <person name="Venkatesh B."/>
            <person name="Lee A.P."/>
            <person name="Ravi V."/>
            <person name="Maurya A.K."/>
            <person name="Lian M.M."/>
            <person name="Swann J.B."/>
            <person name="Ohta Y."/>
            <person name="Flajnik M.F."/>
            <person name="Sutoh Y."/>
            <person name="Kasahara M."/>
            <person name="Hoon S."/>
            <person name="Gangu V."/>
            <person name="Roy S.W."/>
            <person name="Irimia M."/>
            <person name="Korzh V."/>
            <person name="Kondrychyn I."/>
            <person name="Lim Z.W."/>
            <person name="Tay B.H."/>
            <person name="Tohari S."/>
            <person name="Kong K.W."/>
            <person name="Ho S."/>
            <person name="Lorente-Galdos B."/>
            <person name="Quilez J."/>
            <person name="Marques-Bonet T."/>
            <person name="Raney B.J."/>
            <person name="Ingham P.W."/>
            <person name="Tay A."/>
            <person name="Hillier L.W."/>
            <person name="Minx P."/>
            <person name="Boehm T."/>
            <person name="Wilson R.K."/>
            <person name="Brenner S."/>
            <person name="Warren W.C."/>
        </authorList>
    </citation>
    <scope>NUCLEOTIDE SEQUENCE [LARGE SCALE GENOMIC DNA]</scope>
</reference>
<reference evidence="2" key="2">
    <citation type="journal article" date="2007" name="PLoS Biol.">
        <title>Survey sequencing and comparative analysis of the elephant shark (Callorhinchus milii) genome.</title>
        <authorList>
            <person name="Venkatesh B."/>
            <person name="Kirkness E.F."/>
            <person name="Loh Y.H."/>
            <person name="Halpern A.L."/>
            <person name="Lee A.P."/>
            <person name="Johnson J."/>
            <person name="Dandona N."/>
            <person name="Viswanathan L.D."/>
            <person name="Tay A."/>
            <person name="Venter J.C."/>
            <person name="Strausberg R.L."/>
            <person name="Brenner S."/>
        </authorList>
    </citation>
    <scope>NUCLEOTIDE SEQUENCE [LARGE SCALE GENOMIC DNA]</scope>
</reference>
<organism evidence="1 2">
    <name type="scientific">Callorhinchus milii</name>
    <name type="common">Ghost shark</name>
    <dbReference type="NCBI Taxonomy" id="7868"/>
    <lineage>
        <taxon>Eukaryota</taxon>
        <taxon>Metazoa</taxon>
        <taxon>Chordata</taxon>
        <taxon>Craniata</taxon>
        <taxon>Vertebrata</taxon>
        <taxon>Chondrichthyes</taxon>
        <taxon>Holocephali</taxon>
        <taxon>Chimaeriformes</taxon>
        <taxon>Callorhinchidae</taxon>
        <taxon>Callorhinchus</taxon>
    </lineage>
</organism>
<dbReference type="PANTHER" id="PTHR31958">
    <property type="entry name" value="COILED-COIL DOMAIN-CONTAINING PROTEIN 127"/>
    <property type="match status" value="1"/>
</dbReference>
<name>A0A4W3IZE8_CALMI</name>
<evidence type="ECO:0000313" key="1">
    <source>
        <dbReference type="Ensembl" id="ENSCMIP00000036059.1"/>
    </source>
</evidence>
<dbReference type="Proteomes" id="UP000314986">
    <property type="component" value="Unassembled WGS sequence"/>
</dbReference>
<reference evidence="2" key="1">
    <citation type="journal article" date="2006" name="Science">
        <title>Ancient noncoding elements conserved in the human genome.</title>
        <authorList>
            <person name="Venkatesh B."/>
            <person name="Kirkness E.F."/>
            <person name="Loh Y.H."/>
            <person name="Halpern A.L."/>
            <person name="Lee A.P."/>
            <person name="Johnson J."/>
            <person name="Dandona N."/>
            <person name="Viswanathan L.D."/>
            <person name="Tay A."/>
            <person name="Venter J.C."/>
            <person name="Strausberg R.L."/>
            <person name="Brenner S."/>
        </authorList>
    </citation>
    <scope>NUCLEOTIDE SEQUENCE [LARGE SCALE GENOMIC DNA]</scope>
</reference>
<dbReference type="GeneTree" id="ENSGT00390000008818"/>
<dbReference type="AlphaFoldDB" id="A0A4W3IZE8"/>
<dbReference type="Ensembl" id="ENSCMIT00000036589.1">
    <property type="protein sequence ID" value="ENSCMIP00000036059.1"/>
    <property type="gene ID" value="ENSCMIG00000015240.1"/>
</dbReference>